<dbReference type="EC" id="2.4.1.-" evidence="5"/>
<evidence type="ECO:0000256" key="3">
    <source>
        <dbReference type="ARBA" id="ARBA00022679"/>
    </source>
</evidence>
<dbReference type="Gene3D" id="3.40.50.2000">
    <property type="entry name" value="Glycogen Phosphorylase B"/>
    <property type="match status" value="2"/>
</dbReference>
<evidence type="ECO:0000256" key="1">
    <source>
        <dbReference type="ARBA" id="ARBA00009995"/>
    </source>
</evidence>
<protein>
    <recommendedName>
        <fullName evidence="5">Glycosyltransferase</fullName>
        <ecNumber evidence="5">2.4.1.-</ecNumber>
    </recommendedName>
</protein>
<keyword evidence="3 4" id="KW-0808">Transferase</keyword>
<dbReference type="Proteomes" id="UP000515121">
    <property type="component" value="Unplaced"/>
</dbReference>
<sequence>METTQESPLNLIIVPTPGIGHLIPLIEFAKLVVEFHKFTVTFIVPNDGSPMKLQRQLLLTLPETISSIFLPSVSFDDLPEDVKIESRIVLSLTRSLHLLKDSLKVLTQSTRVGAFVVDVFGIDAFDVAKEFGLEPYIFLTTSAMLLSLVFEMPKLDQMFSCEYRDLPEPIKLPGCVPFYGRDIADSLQHRKNSTYQVVLQLCKRYSLAAGIIVNSFMDLEKGAFEALMEGGRGLPAVYPVGPLIQNGSTNEVKEWSKNCLRWLDEQPGGSVLYVCFGSGGTLSHEQLNELALGLETSGQRFLWVVKNPNERAASGTYFGIDSVKDPLAFLPDGFLERTKEVGLVVPSWAPQIQVLSHCATGGFLTHCGWNSILESIVHGVPLIAWPLFAEQKMNAVLLKDGLKVAVRVNENEDGLVGREDIAKHAKELIDGEEGQLLRTRMRKLKDAATMAINPDGSSTKSLAKLAEIWKKQEI</sequence>
<gene>
    <name evidence="7" type="primary">LOC111287223</name>
</gene>
<dbReference type="FunFam" id="3.40.50.2000:FF:000051">
    <property type="entry name" value="Glycosyltransferase"/>
    <property type="match status" value="1"/>
</dbReference>
<dbReference type="RefSeq" id="XP_022733338.1">
    <property type="nucleotide sequence ID" value="XM_022877603.1"/>
</dbReference>
<dbReference type="PANTHER" id="PTHR48045">
    <property type="entry name" value="UDP-GLYCOSYLTRANSFERASE 72B1"/>
    <property type="match status" value="1"/>
</dbReference>
<keyword evidence="6" id="KW-1185">Reference proteome</keyword>
<organism evidence="6 7">
    <name type="scientific">Durio zibethinus</name>
    <name type="common">Durian</name>
    <dbReference type="NCBI Taxonomy" id="66656"/>
    <lineage>
        <taxon>Eukaryota</taxon>
        <taxon>Viridiplantae</taxon>
        <taxon>Streptophyta</taxon>
        <taxon>Embryophyta</taxon>
        <taxon>Tracheophyta</taxon>
        <taxon>Spermatophyta</taxon>
        <taxon>Magnoliopsida</taxon>
        <taxon>eudicotyledons</taxon>
        <taxon>Gunneridae</taxon>
        <taxon>Pentapetalae</taxon>
        <taxon>rosids</taxon>
        <taxon>malvids</taxon>
        <taxon>Malvales</taxon>
        <taxon>Malvaceae</taxon>
        <taxon>Helicteroideae</taxon>
        <taxon>Durio</taxon>
    </lineage>
</organism>
<dbReference type="Pfam" id="PF00201">
    <property type="entry name" value="UDPGT"/>
    <property type="match status" value="1"/>
</dbReference>
<dbReference type="PROSITE" id="PS00375">
    <property type="entry name" value="UDPGT"/>
    <property type="match status" value="1"/>
</dbReference>
<dbReference type="InterPro" id="IPR002213">
    <property type="entry name" value="UDP_glucos_trans"/>
</dbReference>
<dbReference type="GO" id="GO:0008194">
    <property type="term" value="F:UDP-glycosyltransferase activity"/>
    <property type="evidence" value="ECO:0007669"/>
    <property type="project" value="InterPro"/>
</dbReference>
<dbReference type="AlphaFoldDB" id="A0A6P5XYV3"/>
<keyword evidence="2 4" id="KW-0328">Glycosyltransferase</keyword>
<dbReference type="GeneID" id="111287223"/>
<dbReference type="CDD" id="cd03784">
    <property type="entry name" value="GT1_Gtf-like"/>
    <property type="match status" value="1"/>
</dbReference>
<dbReference type="OrthoDB" id="5835829at2759"/>
<evidence type="ECO:0000256" key="5">
    <source>
        <dbReference type="RuleBase" id="RU362057"/>
    </source>
</evidence>
<evidence type="ECO:0000313" key="7">
    <source>
        <dbReference type="RefSeq" id="XP_022733338.1"/>
    </source>
</evidence>
<dbReference type="InterPro" id="IPR035595">
    <property type="entry name" value="UDP_glycos_trans_CS"/>
</dbReference>
<reference evidence="7" key="1">
    <citation type="submission" date="2025-08" db="UniProtKB">
        <authorList>
            <consortium name="RefSeq"/>
        </authorList>
    </citation>
    <scope>IDENTIFICATION</scope>
    <source>
        <tissue evidence="7">Fruit stalk</tissue>
    </source>
</reference>
<evidence type="ECO:0000256" key="4">
    <source>
        <dbReference type="RuleBase" id="RU003718"/>
    </source>
</evidence>
<dbReference type="KEGG" id="dzi:111287223"/>
<comment type="similarity">
    <text evidence="1 4">Belongs to the UDP-glycosyltransferase family.</text>
</comment>
<proteinExistence type="inferred from homology"/>
<name>A0A6P5XYV3_DURZI</name>
<dbReference type="FunFam" id="3.40.50.2000:FF:000054">
    <property type="entry name" value="Glycosyltransferase"/>
    <property type="match status" value="1"/>
</dbReference>
<evidence type="ECO:0000256" key="2">
    <source>
        <dbReference type="ARBA" id="ARBA00022676"/>
    </source>
</evidence>
<dbReference type="SUPFAM" id="SSF53756">
    <property type="entry name" value="UDP-Glycosyltransferase/glycogen phosphorylase"/>
    <property type="match status" value="1"/>
</dbReference>
<accession>A0A6P5XYV3</accession>
<dbReference type="PANTHER" id="PTHR48045:SF12">
    <property type="entry name" value="GLYCOSYLTRANSFERASE"/>
    <property type="match status" value="1"/>
</dbReference>
<evidence type="ECO:0000313" key="6">
    <source>
        <dbReference type="Proteomes" id="UP000515121"/>
    </source>
</evidence>